<dbReference type="AlphaFoldDB" id="A0A1N5UH63"/>
<dbReference type="GeneID" id="41588232"/>
<feature type="transmembrane region" description="Helical" evidence="1">
    <location>
        <begin position="42"/>
        <end position="59"/>
    </location>
</feature>
<gene>
    <name evidence="2" type="ORF">CSP5_0964</name>
</gene>
<evidence type="ECO:0000256" key="1">
    <source>
        <dbReference type="SAM" id="Phobius"/>
    </source>
</evidence>
<accession>A0A1N5UH63</accession>
<protein>
    <submittedName>
        <fullName evidence="2">Membrane protein</fullName>
    </submittedName>
</protein>
<name>A0A1N5UH63_9ARCH</name>
<evidence type="ECO:0000313" key="2">
    <source>
        <dbReference type="EMBL" id="SIM60073.1"/>
    </source>
</evidence>
<keyword evidence="1" id="KW-1133">Transmembrane helix</keyword>
<sequence length="216" mass="25464">MIRPNPYRNEGDPDINFIMAGAVEFNPSPILLKKIRMNKIEGFFFGLFFTFLSIFISILTSNIYYLFLALILFGLSFSSVGLVYIHSELMFSQKYVINAYGLGLIRGEKIYYYHSFNQLQSSIIVHTVKGNLDYYSVFFLPIDLKLKLPGNLDQISLEMLKNLLHEARKNSDNRFTLKTLKRYYTFPYLDLNLAIEVRKYYIRMYEGWSVPYKYFT</sequence>
<keyword evidence="1" id="KW-0812">Transmembrane</keyword>
<dbReference type="EMBL" id="LT671858">
    <property type="protein sequence ID" value="SIM60073.1"/>
    <property type="molecule type" value="Genomic_DNA"/>
</dbReference>
<dbReference type="RefSeq" id="WP_148689742.1">
    <property type="nucleotide sequence ID" value="NZ_LT671858.1"/>
</dbReference>
<keyword evidence="1" id="KW-0472">Membrane</keyword>
<organism evidence="2 3">
    <name type="scientific">Cuniculiplasma divulgatum</name>
    <dbReference type="NCBI Taxonomy" id="1673428"/>
    <lineage>
        <taxon>Archaea</taxon>
        <taxon>Methanobacteriati</taxon>
        <taxon>Thermoplasmatota</taxon>
        <taxon>Thermoplasmata</taxon>
        <taxon>Thermoplasmatales</taxon>
        <taxon>Cuniculiplasmataceae</taxon>
        <taxon>Cuniculiplasma</taxon>
    </lineage>
</organism>
<reference evidence="2 3" key="1">
    <citation type="submission" date="2016-04" db="EMBL/GenBank/DDBJ databases">
        <authorList>
            <person name="Evans L.H."/>
            <person name="Alamgir A."/>
            <person name="Owens N."/>
            <person name="Weber N.D."/>
            <person name="Virtaneva K."/>
            <person name="Barbian K."/>
            <person name="Babar A."/>
            <person name="Rosenke K."/>
        </authorList>
    </citation>
    <scope>NUCLEOTIDE SEQUENCE [LARGE SCALE GENOMIC DNA]</scope>
    <source>
        <strain evidence="3">S5(T) (JCM 30642 \VKM B-2941)</strain>
    </source>
</reference>
<evidence type="ECO:0000313" key="3">
    <source>
        <dbReference type="Proteomes" id="UP000195607"/>
    </source>
</evidence>
<proteinExistence type="predicted"/>
<dbReference type="Proteomes" id="UP000195607">
    <property type="component" value="Chromosome I"/>
</dbReference>
<feature type="transmembrane region" description="Helical" evidence="1">
    <location>
        <begin position="65"/>
        <end position="85"/>
    </location>
</feature>